<evidence type="ECO:0000256" key="1">
    <source>
        <dbReference type="SAM" id="MobiDB-lite"/>
    </source>
</evidence>
<gene>
    <name evidence="2" type="ORF">ACMD2_26737</name>
</gene>
<dbReference type="AlphaFoldDB" id="A0A199UJW8"/>
<dbReference type="EMBL" id="LSRQ01007356">
    <property type="protein sequence ID" value="OAY65001.1"/>
    <property type="molecule type" value="Genomic_DNA"/>
</dbReference>
<proteinExistence type="predicted"/>
<accession>A0A199UJW8</accession>
<feature type="region of interest" description="Disordered" evidence="1">
    <location>
        <begin position="1"/>
        <end position="55"/>
    </location>
</feature>
<dbReference type="Proteomes" id="UP000092600">
    <property type="component" value="Unassembled WGS sequence"/>
</dbReference>
<reference evidence="2 3" key="1">
    <citation type="journal article" date="2016" name="DNA Res.">
        <title>The draft genome of MD-2 pineapple using hybrid error correction of long reads.</title>
        <authorList>
            <person name="Redwan R.M."/>
            <person name="Saidin A."/>
            <person name="Kumar S.V."/>
        </authorList>
    </citation>
    <scope>NUCLEOTIDE SEQUENCE [LARGE SCALE GENOMIC DNA]</scope>
    <source>
        <strain evidence="3">cv. MD2</strain>
        <tissue evidence="2">Leaf</tissue>
    </source>
</reference>
<evidence type="ECO:0000313" key="3">
    <source>
        <dbReference type="Proteomes" id="UP000092600"/>
    </source>
</evidence>
<protein>
    <submittedName>
        <fullName evidence="2">Uncharacterized protein</fullName>
    </submittedName>
</protein>
<sequence length="76" mass="8154">MISADKNPSGSNGLKQAPLEPVPAQGSGAAPVQRAEEEEGLEEDEDLGANKWGLRDGSGERIHKRCRAKVTSLYCF</sequence>
<evidence type="ECO:0000313" key="2">
    <source>
        <dbReference type="EMBL" id="OAY65001.1"/>
    </source>
</evidence>
<comment type="caution">
    <text evidence="2">The sequence shown here is derived from an EMBL/GenBank/DDBJ whole genome shotgun (WGS) entry which is preliminary data.</text>
</comment>
<dbReference type="Gramene" id="Aco003702.1.mrna1">
    <property type="protein sequence ID" value="Aco003702.1.mrna1"/>
    <property type="gene ID" value="Aco003702.1.path1"/>
</dbReference>
<name>A0A199UJW8_ANACO</name>
<organism evidence="2 3">
    <name type="scientific">Ananas comosus</name>
    <name type="common">Pineapple</name>
    <name type="synonym">Ananas ananas</name>
    <dbReference type="NCBI Taxonomy" id="4615"/>
    <lineage>
        <taxon>Eukaryota</taxon>
        <taxon>Viridiplantae</taxon>
        <taxon>Streptophyta</taxon>
        <taxon>Embryophyta</taxon>
        <taxon>Tracheophyta</taxon>
        <taxon>Spermatophyta</taxon>
        <taxon>Magnoliopsida</taxon>
        <taxon>Liliopsida</taxon>
        <taxon>Poales</taxon>
        <taxon>Bromeliaceae</taxon>
        <taxon>Bromelioideae</taxon>
        <taxon>Ananas</taxon>
    </lineage>
</organism>
<feature type="compositionally biased region" description="Polar residues" evidence="1">
    <location>
        <begin position="1"/>
        <end position="14"/>
    </location>
</feature>
<feature type="compositionally biased region" description="Acidic residues" evidence="1">
    <location>
        <begin position="36"/>
        <end position="47"/>
    </location>
</feature>